<dbReference type="CDD" id="cd06223">
    <property type="entry name" value="PRTases_typeI"/>
    <property type="match status" value="1"/>
</dbReference>
<dbReference type="EMBL" id="ARYJ01000008">
    <property type="protein sequence ID" value="KCZ87384.1"/>
    <property type="molecule type" value="Genomic_DNA"/>
</dbReference>
<gene>
    <name evidence="3" type="ORF">HJA_12630</name>
</gene>
<dbReference type="SUPFAM" id="SSF53271">
    <property type="entry name" value="PRTase-like"/>
    <property type="match status" value="1"/>
</dbReference>
<dbReference type="InterPro" id="IPR000836">
    <property type="entry name" value="PRTase_dom"/>
</dbReference>
<evidence type="ECO:0000313" key="4">
    <source>
        <dbReference type="Proteomes" id="UP000024816"/>
    </source>
</evidence>
<reference evidence="3 4" key="1">
    <citation type="journal article" date="2014" name="Antonie Van Leeuwenhoek">
        <title>Hyphomonas beringensis sp. nov. and Hyphomonas chukchiensis sp. nov., isolated from surface seawater of the Bering Sea and Chukchi Sea.</title>
        <authorList>
            <person name="Li C."/>
            <person name="Lai Q."/>
            <person name="Li G."/>
            <person name="Dong C."/>
            <person name="Wang J."/>
            <person name="Liao Y."/>
            <person name="Shao Z."/>
        </authorList>
    </citation>
    <scope>NUCLEOTIDE SEQUENCE [LARGE SCALE GENOMIC DNA]</scope>
    <source>
        <strain evidence="3 4">VP2</strain>
    </source>
</reference>
<evidence type="ECO:0000256" key="1">
    <source>
        <dbReference type="ARBA" id="ARBA00008007"/>
    </source>
</evidence>
<organism evidence="3 4">
    <name type="scientific">Hyphomonas jannaschiana VP2</name>
    <dbReference type="NCBI Taxonomy" id="1280952"/>
    <lineage>
        <taxon>Bacteria</taxon>
        <taxon>Pseudomonadati</taxon>
        <taxon>Pseudomonadota</taxon>
        <taxon>Alphaproteobacteria</taxon>
        <taxon>Hyphomonadales</taxon>
        <taxon>Hyphomonadaceae</taxon>
        <taxon>Hyphomonas</taxon>
    </lineage>
</organism>
<proteinExistence type="inferred from homology"/>
<dbReference type="InterPro" id="IPR051910">
    <property type="entry name" value="ComF/GntX_DNA_util-trans"/>
</dbReference>
<dbReference type="PATRIC" id="fig|1280952.3.peg.2526"/>
<dbReference type="PANTHER" id="PTHR47505:SF1">
    <property type="entry name" value="DNA UTILIZATION PROTEIN YHGH"/>
    <property type="match status" value="1"/>
</dbReference>
<keyword evidence="4" id="KW-1185">Reference proteome</keyword>
<dbReference type="OrthoDB" id="9779910at2"/>
<dbReference type="AlphaFoldDB" id="A0A059F9U7"/>
<evidence type="ECO:0000259" key="2">
    <source>
        <dbReference type="Pfam" id="PF00156"/>
    </source>
</evidence>
<name>A0A059F9U7_9PROT</name>
<dbReference type="Proteomes" id="UP000024816">
    <property type="component" value="Unassembled WGS sequence"/>
</dbReference>
<accession>A0A059F9U7</accession>
<dbReference type="RefSeq" id="WP_155839977.1">
    <property type="nucleotide sequence ID" value="NZ_ARYJ01000008.1"/>
</dbReference>
<dbReference type="eggNOG" id="COG1040">
    <property type="taxonomic scope" value="Bacteria"/>
</dbReference>
<dbReference type="InterPro" id="IPR029057">
    <property type="entry name" value="PRTase-like"/>
</dbReference>
<dbReference type="STRING" id="1280952.HJA_12630"/>
<dbReference type="CDD" id="cd00029">
    <property type="entry name" value="C1"/>
    <property type="match status" value="1"/>
</dbReference>
<sequence length="256" mass="28023">MARDMEQRQSRSKAFLRNAADFLWPPRSLVSRERGLGKGPLAPHEFSQIHFLSGAVCDRCGTPLGAELDEGEICAVCIARPPRWDRARAAFVYDPASRRLVLDLKRSGRRDGLGTFAGWMAQAGRTLLDEADVIVPVPLHYGRLATRGFNQSAWLGGALSRRTGVPMVVDALKRTRRTPTQGGLSARARRRNVAGAFALRPNRAGHIQGKRVLLIDDVLTTGATLGACTRALRRAGARQVDVLVLARVVRETDVTI</sequence>
<comment type="similarity">
    <text evidence="1">Belongs to the ComF/GntX family.</text>
</comment>
<comment type="caution">
    <text evidence="3">The sequence shown here is derived from an EMBL/GenBank/DDBJ whole genome shotgun (WGS) entry which is preliminary data.</text>
</comment>
<dbReference type="Pfam" id="PF00156">
    <property type="entry name" value="Pribosyltran"/>
    <property type="match status" value="1"/>
</dbReference>
<dbReference type="PANTHER" id="PTHR47505">
    <property type="entry name" value="DNA UTILIZATION PROTEIN YHGH"/>
    <property type="match status" value="1"/>
</dbReference>
<feature type="domain" description="Phosphoribosyltransferase" evidence="2">
    <location>
        <begin position="155"/>
        <end position="247"/>
    </location>
</feature>
<protein>
    <submittedName>
        <fullName evidence="3">ComF family protein</fullName>
    </submittedName>
</protein>
<evidence type="ECO:0000313" key="3">
    <source>
        <dbReference type="EMBL" id="KCZ87384.1"/>
    </source>
</evidence>
<dbReference type="Gene3D" id="3.40.50.2020">
    <property type="match status" value="1"/>
</dbReference>